<dbReference type="EMBL" id="MUJZ01057401">
    <property type="protein sequence ID" value="OTF72198.1"/>
    <property type="molecule type" value="Genomic_DNA"/>
</dbReference>
<keyword evidence="2" id="KW-1185">Reference proteome</keyword>
<organism evidence="1 2">
    <name type="scientific">Euroglyphus maynei</name>
    <name type="common">Mayne's house dust mite</name>
    <dbReference type="NCBI Taxonomy" id="6958"/>
    <lineage>
        <taxon>Eukaryota</taxon>
        <taxon>Metazoa</taxon>
        <taxon>Ecdysozoa</taxon>
        <taxon>Arthropoda</taxon>
        <taxon>Chelicerata</taxon>
        <taxon>Arachnida</taxon>
        <taxon>Acari</taxon>
        <taxon>Acariformes</taxon>
        <taxon>Sarcoptiformes</taxon>
        <taxon>Astigmata</taxon>
        <taxon>Psoroptidia</taxon>
        <taxon>Analgoidea</taxon>
        <taxon>Pyroglyphidae</taxon>
        <taxon>Pyroglyphinae</taxon>
        <taxon>Euroglyphus</taxon>
    </lineage>
</organism>
<accession>A0A1Y3AWL7</accession>
<name>A0A1Y3AWL7_EURMA</name>
<protein>
    <submittedName>
        <fullName evidence="1">Uncharacterized protein</fullName>
    </submittedName>
</protein>
<evidence type="ECO:0000313" key="1">
    <source>
        <dbReference type="EMBL" id="OTF72198.1"/>
    </source>
</evidence>
<comment type="caution">
    <text evidence="1">The sequence shown here is derived from an EMBL/GenBank/DDBJ whole genome shotgun (WGS) entry which is preliminary data.</text>
</comment>
<proteinExistence type="predicted"/>
<gene>
    <name evidence="1" type="ORF">BLA29_011782</name>
</gene>
<dbReference type="Proteomes" id="UP000194236">
    <property type="component" value="Unassembled WGS sequence"/>
</dbReference>
<sequence length="71" mass="8305">MIIDAEHERYDYANWFTMCSGAGYMIEKIFREDVAIQPDDSMRFGINSILTADNDKIKKYNPVQINISRQI</sequence>
<evidence type="ECO:0000313" key="2">
    <source>
        <dbReference type="Proteomes" id="UP000194236"/>
    </source>
</evidence>
<reference evidence="1 2" key="1">
    <citation type="submission" date="2017-03" db="EMBL/GenBank/DDBJ databases">
        <title>Genome Survey of Euroglyphus maynei.</title>
        <authorList>
            <person name="Arlian L.G."/>
            <person name="Morgan M.S."/>
            <person name="Rider S.D."/>
        </authorList>
    </citation>
    <scope>NUCLEOTIDE SEQUENCE [LARGE SCALE GENOMIC DNA]</scope>
    <source>
        <strain evidence="1">Arlian Lab</strain>
        <tissue evidence="1">Whole body</tissue>
    </source>
</reference>
<dbReference type="AlphaFoldDB" id="A0A1Y3AWL7"/>